<feature type="non-terminal residue" evidence="3">
    <location>
        <position position="1"/>
    </location>
</feature>
<comment type="caution">
    <text evidence="3">The sequence shown here is derived from an EMBL/GenBank/DDBJ whole genome shotgun (WGS) entry which is preliminary data.</text>
</comment>
<reference evidence="3 4" key="1">
    <citation type="journal article" date="2021" name="Cell">
        <title>Tracing the genetic footprints of vertebrate landing in non-teleost ray-finned fishes.</title>
        <authorList>
            <person name="Bi X."/>
            <person name="Wang K."/>
            <person name="Yang L."/>
            <person name="Pan H."/>
            <person name="Jiang H."/>
            <person name="Wei Q."/>
            <person name="Fang M."/>
            <person name="Yu H."/>
            <person name="Zhu C."/>
            <person name="Cai Y."/>
            <person name="He Y."/>
            <person name="Gan X."/>
            <person name="Zeng H."/>
            <person name="Yu D."/>
            <person name="Zhu Y."/>
            <person name="Jiang H."/>
            <person name="Qiu Q."/>
            <person name="Yang H."/>
            <person name="Zhang Y.E."/>
            <person name="Wang W."/>
            <person name="Zhu M."/>
            <person name="He S."/>
            <person name="Zhang G."/>
        </authorList>
    </citation>
    <scope>NUCLEOTIDE SEQUENCE [LARGE SCALE GENOMIC DNA]</scope>
    <source>
        <strain evidence="3">Bchr_013</strain>
    </source>
</reference>
<evidence type="ECO:0000313" key="4">
    <source>
        <dbReference type="Proteomes" id="UP000886611"/>
    </source>
</evidence>
<dbReference type="Gene3D" id="3.20.80.10">
    <property type="entry name" value="Regulatory factor, effector binding domain"/>
    <property type="match status" value="1"/>
</dbReference>
<dbReference type="PANTHER" id="PTHR11220:SF7">
    <property type="entry name" value="SOUL PROTEIN"/>
    <property type="match status" value="1"/>
</dbReference>
<dbReference type="AlphaFoldDB" id="A0A8X7WXQ7"/>
<name>A0A8X7WXQ7_POLSE</name>
<dbReference type="InterPro" id="IPR011256">
    <property type="entry name" value="Reg_factor_effector_dom_sf"/>
</dbReference>
<dbReference type="Proteomes" id="UP000886611">
    <property type="component" value="Unassembled WGS sequence"/>
</dbReference>
<dbReference type="Pfam" id="PF04832">
    <property type="entry name" value="SOUL"/>
    <property type="match status" value="1"/>
</dbReference>
<sequence length="265" mass="30671">MERESCQMSGSQSDSGVITMEDLEAFSEEGHSDSAYNSNSSQEDEAEQERLLNYWQNVGRGHQVEVPRDMAEPIQQLTRNNRTSQEREIVPFRVISQKEKCGEILYEERLYEKAKWACITVHEKQYEQSICLGFMKLMRYICEQNSTGTYLGLTIPIVTIVRTEESRAVLSQAVTVAYYLPLQFQDQPPQPNDTEIMIQEWPTTIVYSRTFRGTTNEQSILHEINMLAEALDFSEICLEDSFIVAGYTNPAARSRHNEIWFLRRV</sequence>
<comment type="similarity">
    <text evidence="1">Belongs to the HEBP family.</text>
</comment>
<dbReference type="OrthoDB" id="9420729at2759"/>
<evidence type="ECO:0000256" key="2">
    <source>
        <dbReference type="SAM" id="MobiDB-lite"/>
    </source>
</evidence>
<dbReference type="GO" id="GO:0020037">
    <property type="term" value="F:heme binding"/>
    <property type="evidence" value="ECO:0007669"/>
    <property type="project" value="TreeGrafter"/>
</dbReference>
<accession>A0A8X7WXQ7</accession>
<dbReference type="FunFam" id="3.20.80.10:FF:000007">
    <property type="entry name" value="Heme-binding protein 2"/>
    <property type="match status" value="1"/>
</dbReference>
<gene>
    <name evidence="3" type="primary">Hebp1_4</name>
    <name evidence="3" type="ORF">GTO96_0012068</name>
</gene>
<feature type="non-terminal residue" evidence="3">
    <location>
        <position position="265"/>
    </location>
</feature>
<dbReference type="EMBL" id="JAATIS010008546">
    <property type="protein sequence ID" value="KAG2457740.1"/>
    <property type="molecule type" value="Genomic_DNA"/>
</dbReference>
<evidence type="ECO:0000256" key="1">
    <source>
        <dbReference type="ARBA" id="ARBA00009817"/>
    </source>
</evidence>
<dbReference type="PANTHER" id="PTHR11220">
    <property type="entry name" value="HEME-BINDING PROTEIN-RELATED"/>
    <property type="match status" value="1"/>
</dbReference>
<feature type="compositionally biased region" description="Polar residues" evidence="2">
    <location>
        <begin position="1"/>
        <end position="16"/>
    </location>
</feature>
<evidence type="ECO:0000313" key="3">
    <source>
        <dbReference type="EMBL" id="KAG2457740.1"/>
    </source>
</evidence>
<dbReference type="SUPFAM" id="SSF55136">
    <property type="entry name" value="Probable bacterial effector-binding domain"/>
    <property type="match status" value="1"/>
</dbReference>
<dbReference type="InterPro" id="IPR006917">
    <property type="entry name" value="SOUL_heme-bd"/>
</dbReference>
<proteinExistence type="inferred from homology"/>
<protein>
    <submittedName>
        <fullName evidence="3">HEBP1 protein</fullName>
    </submittedName>
</protein>
<keyword evidence="4" id="KW-1185">Reference proteome</keyword>
<feature type="region of interest" description="Disordered" evidence="2">
    <location>
        <begin position="1"/>
        <end position="48"/>
    </location>
</feature>
<organism evidence="3 4">
    <name type="scientific">Polypterus senegalus</name>
    <name type="common">Senegal bichir</name>
    <dbReference type="NCBI Taxonomy" id="55291"/>
    <lineage>
        <taxon>Eukaryota</taxon>
        <taxon>Metazoa</taxon>
        <taxon>Chordata</taxon>
        <taxon>Craniata</taxon>
        <taxon>Vertebrata</taxon>
        <taxon>Euteleostomi</taxon>
        <taxon>Actinopterygii</taxon>
        <taxon>Polypteriformes</taxon>
        <taxon>Polypteridae</taxon>
        <taxon>Polypterus</taxon>
    </lineage>
</organism>